<sequence>MLFASSGAFRALIKRIKARNPRRDHNRELLEDTESAFYANPCKLVVRAAASRLSGICGLSESHGKFRDTPANA</sequence>
<gene>
    <name evidence="1" type="ORF">X777_10714</name>
</gene>
<proteinExistence type="predicted"/>
<keyword evidence="2" id="KW-1185">Reference proteome</keyword>
<accession>A0A026W4J8</accession>
<protein>
    <submittedName>
        <fullName evidence="1">Uncharacterized protein</fullName>
    </submittedName>
</protein>
<dbReference type="EMBL" id="KK107455">
    <property type="protein sequence ID" value="EZA50521.1"/>
    <property type="molecule type" value="Genomic_DNA"/>
</dbReference>
<organism evidence="1 2">
    <name type="scientific">Ooceraea biroi</name>
    <name type="common">Clonal raider ant</name>
    <name type="synonym">Cerapachys biroi</name>
    <dbReference type="NCBI Taxonomy" id="2015173"/>
    <lineage>
        <taxon>Eukaryota</taxon>
        <taxon>Metazoa</taxon>
        <taxon>Ecdysozoa</taxon>
        <taxon>Arthropoda</taxon>
        <taxon>Hexapoda</taxon>
        <taxon>Insecta</taxon>
        <taxon>Pterygota</taxon>
        <taxon>Neoptera</taxon>
        <taxon>Endopterygota</taxon>
        <taxon>Hymenoptera</taxon>
        <taxon>Apocrita</taxon>
        <taxon>Aculeata</taxon>
        <taxon>Formicoidea</taxon>
        <taxon>Formicidae</taxon>
        <taxon>Dorylinae</taxon>
        <taxon>Ooceraea</taxon>
    </lineage>
</organism>
<dbReference type="AlphaFoldDB" id="A0A026W4J8"/>
<name>A0A026W4J8_OOCBI</name>
<evidence type="ECO:0000313" key="2">
    <source>
        <dbReference type="Proteomes" id="UP000053097"/>
    </source>
</evidence>
<dbReference type="Proteomes" id="UP000053097">
    <property type="component" value="Unassembled WGS sequence"/>
</dbReference>
<reference evidence="1 2" key="1">
    <citation type="journal article" date="2014" name="Curr. Biol.">
        <title>The genome of the clonal raider ant Cerapachys biroi.</title>
        <authorList>
            <person name="Oxley P.R."/>
            <person name="Ji L."/>
            <person name="Fetter-Pruneda I."/>
            <person name="McKenzie S.K."/>
            <person name="Li C."/>
            <person name="Hu H."/>
            <person name="Zhang G."/>
            <person name="Kronauer D.J."/>
        </authorList>
    </citation>
    <scope>NUCLEOTIDE SEQUENCE [LARGE SCALE GENOMIC DNA]</scope>
</reference>
<evidence type="ECO:0000313" key="1">
    <source>
        <dbReference type="EMBL" id="EZA50521.1"/>
    </source>
</evidence>